<reference evidence="1" key="1">
    <citation type="submission" date="2012-09" db="EMBL/GenBank/DDBJ databases">
        <authorList>
            <person name="Martin A.A."/>
        </authorList>
    </citation>
    <scope>NUCLEOTIDE SEQUENCE</scope>
</reference>
<proteinExistence type="predicted"/>
<dbReference type="WBParaSite" id="ACAC_0001110301-mRNA-1">
    <property type="protein sequence ID" value="ACAC_0001110301-mRNA-1"/>
    <property type="gene ID" value="ACAC_0001110301"/>
</dbReference>
<dbReference type="Proteomes" id="UP000035642">
    <property type="component" value="Unassembled WGS sequence"/>
</dbReference>
<evidence type="ECO:0000313" key="1">
    <source>
        <dbReference type="Proteomes" id="UP000035642"/>
    </source>
</evidence>
<reference evidence="2" key="2">
    <citation type="submission" date="2017-02" db="UniProtKB">
        <authorList>
            <consortium name="WormBaseParasite"/>
        </authorList>
    </citation>
    <scope>IDENTIFICATION</scope>
</reference>
<accession>A0A0K0DII1</accession>
<name>A0A0K0DII1_ANGCA</name>
<sequence>MLAYFDKACGKIGLRLNLTKTVSEINVINDLVPELSSRKRASWGAFKSIEDVVKDGIRSSNLRQRSRINDGVLCTKQSKIRCARHVMRMNDNRWTKAVSD</sequence>
<keyword evidence="1" id="KW-1185">Reference proteome</keyword>
<protein>
    <submittedName>
        <fullName evidence="2">Reverse transcriptase domain-containing protein</fullName>
    </submittedName>
</protein>
<evidence type="ECO:0000313" key="2">
    <source>
        <dbReference type="WBParaSite" id="ACAC_0001110301-mRNA-1"/>
    </source>
</evidence>
<dbReference type="AlphaFoldDB" id="A0A0K0DII1"/>
<organism evidence="1 2">
    <name type="scientific">Angiostrongylus cantonensis</name>
    <name type="common">Rat lungworm</name>
    <dbReference type="NCBI Taxonomy" id="6313"/>
    <lineage>
        <taxon>Eukaryota</taxon>
        <taxon>Metazoa</taxon>
        <taxon>Ecdysozoa</taxon>
        <taxon>Nematoda</taxon>
        <taxon>Chromadorea</taxon>
        <taxon>Rhabditida</taxon>
        <taxon>Rhabditina</taxon>
        <taxon>Rhabditomorpha</taxon>
        <taxon>Strongyloidea</taxon>
        <taxon>Metastrongylidae</taxon>
        <taxon>Angiostrongylus</taxon>
    </lineage>
</organism>